<dbReference type="Gene3D" id="3.40.50.300">
    <property type="entry name" value="P-loop containing nucleotide triphosphate hydrolases"/>
    <property type="match status" value="1"/>
</dbReference>
<evidence type="ECO:0000256" key="2">
    <source>
        <dbReference type="ARBA" id="ARBA00023134"/>
    </source>
</evidence>
<dbReference type="OrthoDB" id="347018at2759"/>
<dbReference type="InterPro" id="IPR045086">
    <property type="entry name" value="OBG_GTPase"/>
</dbReference>
<dbReference type="PRINTS" id="PR00326">
    <property type="entry name" value="GTP1OBG"/>
</dbReference>
<comment type="caution">
    <text evidence="6">The sequence shown here is derived from an EMBL/GenBank/DDBJ whole genome shotgun (WGS) entry which is preliminary data.</text>
</comment>
<dbReference type="GO" id="GO:0005739">
    <property type="term" value="C:mitochondrion"/>
    <property type="evidence" value="ECO:0007669"/>
    <property type="project" value="TreeGrafter"/>
</dbReference>
<evidence type="ECO:0000313" key="6">
    <source>
        <dbReference type="EMBL" id="VEL11697.1"/>
    </source>
</evidence>
<dbReference type="InterPro" id="IPR031167">
    <property type="entry name" value="G_OBG"/>
</dbReference>
<dbReference type="InterPro" id="IPR006073">
    <property type="entry name" value="GTP-bd"/>
</dbReference>
<evidence type="ECO:0000256" key="1">
    <source>
        <dbReference type="ARBA" id="ARBA00022741"/>
    </source>
</evidence>
<keyword evidence="7" id="KW-1185">Reference proteome</keyword>
<reference evidence="6" key="1">
    <citation type="submission" date="2018-11" db="EMBL/GenBank/DDBJ databases">
        <authorList>
            <consortium name="Pathogen Informatics"/>
        </authorList>
    </citation>
    <scope>NUCLEOTIDE SEQUENCE</scope>
</reference>
<dbReference type="PANTHER" id="PTHR11702:SF31">
    <property type="entry name" value="MITOCHONDRIAL RIBOSOME-ASSOCIATED GTPASE 2"/>
    <property type="match status" value="1"/>
</dbReference>
<evidence type="ECO:0000313" key="7">
    <source>
        <dbReference type="Proteomes" id="UP000784294"/>
    </source>
</evidence>
<name>A0A3S5AB24_9PLAT</name>
<dbReference type="Gene3D" id="2.70.210.12">
    <property type="entry name" value="GTP1/OBG domain"/>
    <property type="match status" value="1"/>
</dbReference>
<dbReference type="PROSITE" id="PS51710">
    <property type="entry name" value="G_OBG"/>
    <property type="match status" value="1"/>
</dbReference>
<organism evidence="6 7">
    <name type="scientific">Protopolystoma xenopodis</name>
    <dbReference type="NCBI Taxonomy" id="117903"/>
    <lineage>
        <taxon>Eukaryota</taxon>
        <taxon>Metazoa</taxon>
        <taxon>Spiralia</taxon>
        <taxon>Lophotrochozoa</taxon>
        <taxon>Platyhelminthes</taxon>
        <taxon>Monogenea</taxon>
        <taxon>Polyopisthocotylea</taxon>
        <taxon>Polystomatidea</taxon>
        <taxon>Polystomatidae</taxon>
        <taxon>Protopolystoma</taxon>
    </lineage>
</organism>
<dbReference type="InterPro" id="IPR027417">
    <property type="entry name" value="P-loop_NTPase"/>
</dbReference>
<dbReference type="GO" id="GO:0003924">
    <property type="term" value="F:GTPase activity"/>
    <property type="evidence" value="ECO:0007669"/>
    <property type="project" value="InterPro"/>
</dbReference>
<sequence>MTKLRKRARLLAHLNKPGETYIAARGGSGGKGNAFLATAICSPSSATSGSPKSSTHGLIPKSFQSPMPTDLLCFQKAPGLHSIRSSQVRFAETGSPGEKLRLLLRLHKIAQLGFVGAPNVGKSTLLRRLTRARPRVADFPFTTLRPHLGILYLQPEAPASSRTNKRQAKSDNKMDRDSDLINLTVTDFCLTSQD</sequence>
<feature type="domain" description="Obg" evidence="5">
    <location>
        <begin position="1"/>
        <end position="72"/>
    </location>
</feature>
<evidence type="ECO:0000259" key="4">
    <source>
        <dbReference type="PROSITE" id="PS51710"/>
    </source>
</evidence>
<keyword evidence="2" id="KW-0342">GTP-binding</keyword>
<dbReference type="GO" id="GO:0005525">
    <property type="term" value="F:GTP binding"/>
    <property type="evidence" value="ECO:0007669"/>
    <property type="project" value="UniProtKB-KW"/>
</dbReference>
<protein>
    <recommendedName>
        <fullName evidence="8">OBG-type G domain-containing protein</fullName>
    </recommendedName>
</protein>
<dbReference type="AlphaFoldDB" id="A0A3S5AB24"/>
<dbReference type="InterPro" id="IPR006169">
    <property type="entry name" value="GTP1_OBG_dom"/>
</dbReference>
<feature type="region of interest" description="Disordered" evidence="3">
    <location>
        <begin position="155"/>
        <end position="176"/>
    </location>
</feature>
<dbReference type="SUPFAM" id="SSF52540">
    <property type="entry name" value="P-loop containing nucleoside triphosphate hydrolases"/>
    <property type="match status" value="1"/>
</dbReference>
<dbReference type="Proteomes" id="UP000784294">
    <property type="component" value="Unassembled WGS sequence"/>
</dbReference>
<dbReference type="InterPro" id="IPR036726">
    <property type="entry name" value="GTP1_OBG_dom_sf"/>
</dbReference>
<feature type="domain" description="OBG-type G" evidence="4">
    <location>
        <begin position="110"/>
        <end position="194"/>
    </location>
</feature>
<dbReference type="PROSITE" id="PS51883">
    <property type="entry name" value="OBG"/>
    <property type="match status" value="1"/>
</dbReference>
<keyword evidence="1" id="KW-0547">Nucleotide-binding</keyword>
<evidence type="ECO:0000259" key="5">
    <source>
        <dbReference type="PROSITE" id="PS51883"/>
    </source>
</evidence>
<accession>A0A3S5AB24</accession>
<evidence type="ECO:0008006" key="8">
    <source>
        <dbReference type="Google" id="ProtNLM"/>
    </source>
</evidence>
<dbReference type="GO" id="GO:0042254">
    <property type="term" value="P:ribosome biogenesis"/>
    <property type="evidence" value="ECO:0007669"/>
    <property type="project" value="UniProtKB-UniRule"/>
</dbReference>
<dbReference type="PANTHER" id="PTHR11702">
    <property type="entry name" value="DEVELOPMENTALLY REGULATED GTP-BINDING PROTEIN-RELATED"/>
    <property type="match status" value="1"/>
</dbReference>
<dbReference type="EMBL" id="CAAALY010012555">
    <property type="protein sequence ID" value="VEL11697.1"/>
    <property type="molecule type" value="Genomic_DNA"/>
</dbReference>
<dbReference type="Pfam" id="PF01926">
    <property type="entry name" value="MMR_HSR1"/>
    <property type="match status" value="1"/>
</dbReference>
<proteinExistence type="predicted"/>
<gene>
    <name evidence="6" type="ORF">PXEA_LOCUS5137</name>
</gene>
<evidence type="ECO:0000256" key="3">
    <source>
        <dbReference type="SAM" id="MobiDB-lite"/>
    </source>
</evidence>